<comment type="cofactor">
    <cofactor evidence="1">
        <name>Zn(2+)</name>
        <dbReference type="ChEBI" id="CHEBI:29105"/>
    </cofactor>
</comment>
<organism evidence="5 6">
    <name type="scientific">Paracoccus subflavus</name>
    <dbReference type="NCBI Taxonomy" id="2528244"/>
    <lineage>
        <taxon>Bacteria</taxon>
        <taxon>Pseudomonadati</taxon>
        <taxon>Pseudomonadota</taxon>
        <taxon>Alphaproteobacteria</taxon>
        <taxon>Rhodobacterales</taxon>
        <taxon>Paracoccaceae</taxon>
        <taxon>Paracoccus</taxon>
    </lineage>
</organism>
<evidence type="ECO:0000256" key="1">
    <source>
        <dbReference type="ARBA" id="ARBA00001947"/>
    </source>
</evidence>
<dbReference type="InterPro" id="IPR013785">
    <property type="entry name" value="Aldolase_TIM"/>
</dbReference>
<dbReference type="InterPro" id="IPR008567">
    <property type="entry name" value="BKACE"/>
</dbReference>
<reference evidence="5 6" key="1">
    <citation type="submission" date="2019-02" db="EMBL/GenBank/DDBJ databases">
        <title>Paracoccus subflavus sp. nov., isolated from marine sediment of the Pacific Ocean.</title>
        <authorList>
            <person name="Zhang G."/>
        </authorList>
    </citation>
    <scope>NUCLEOTIDE SEQUENCE [LARGE SCALE GENOMIC DNA]</scope>
    <source>
        <strain evidence="5 6">GY0581</strain>
    </source>
</reference>
<dbReference type="Gene3D" id="3.20.20.70">
    <property type="entry name" value="Aldolase class I"/>
    <property type="match status" value="1"/>
</dbReference>
<dbReference type="GO" id="GO:0046872">
    <property type="term" value="F:metal ion binding"/>
    <property type="evidence" value="ECO:0007669"/>
    <property type="project" value="UniProtKB-KW"/>
</dbReference>
<accession>A0A4Q9G2T5</accession>
<dbReference type="Proteomes" id="UP000293520">
    <property type="component" value="Unassembled WGS sequence"/>
</dbReference>
<comment type="caution">
    <text evidence="5">The sequence shown here is derived from an EMBL/GenBank/DDBJ whole genome shotgun (WGS) entry which is preliminary data.</text>
</comment>
<keyword evidence="4" id="KW-0862">Zinc</keyword>
<keyword evidence="2" id="KW-0808">Transferase</keyword>
<evidence type="ECO:0000256" key="3">
    <source>
        <dbReference type="ARBA" id="ARBA00022723"/>
    </source>
</evidence>
<dbReference type="PANTHER" id="PTHR37418">
    <property type="entry name" value="3-KETO-5-AMINOHEXANOATE CLEAVAGE ENZYME-RELATED"/>
    <property type="match status" value="1"/>
</dbReference>
<sequence>MTEETDIMATSLDKYADRKPGWDTPLIVESHLNGERTKEMNPNTPRTYEEVIEDAIRCWDAGACAIHTHNTDFNLKGEAAAKDYHPVYDEVLRQRPDLTWYPTTCNRELLTEDEFGTEHSGFLHKTHNVNISCIDTGINLFAFDVNEKGHIEGREYGWNYKQVAGQVDQALANKMSIIWGVYEPGQLRLAMHYINRGMSTPGSFVDFYLIGPYALTSTKAIGTSGMEPTRESLYYYLDMMEQLNQTGKTPNWCISIWGEGDRDTRDVIKRTIELGGHVKTGLELFYDPARNPTNLELLQEVQAIAREVGRPLATQQEAREIYGIA</sequence>
<gene>
    <name evidence="5" type="ORF">EYE42_09735</name>
</gene>
<keyword evidence="6" id="KW-1185">Reference proteome</keyword>
<dbReference type="AlphaFoldDB" id="A0A4Q9G2T5"/>
<proteinExistence type="predicted"/>
<name>A0A4Q9G2T5_9RHOB</name>
<dbReference type="OrthoDB" id="9805277at2"/>
<evidence type="ECO:0000256" key="2">
    <source>
        <dbReference type="ARBA" id="ARBA00022679"/>
    </source>
</evidence>
<dbReference type="Pfam" id="PF05853">
    <property type="entry name" value="BKACE"/>
    <property type="match status" value="1"/>
</dbReference>
<protein>
    <submittedName>
        <fullName evidence="5">3-keto-5-aminohexanoate cleavage protein</fullName>
    </submittedName>
</protein>
<evidence type="ECO:0000313" key="5">
    <source>
        <dbReference type="EMBL" id="TBN39928.1"/>
    </source>
</evidence>
<keyword evidence="3" id="KW-0479">Metal-binding</keyword>
<evidence type="ECO:0000313" key="6">
    <source>
        <dbReference type="Proteomes" id="UP000293520"/>
    </source>
</evidence>
<dbReference type="EMBL" id="SISK01000006">
    <property type="protein sequence ID" value="TBN39928.1"/>
    <property type="molecule type" value="Genomic_DNA"/>
</dbReference>
<dbReference type="PANTHER" id="PTHR37418:SF2">
    <property type="entry name" value="3-KETO-5-AMINOHEXANOATE CLEAVAGE ENZYME"/>
    <property type="match status" value="1"/>
</dbReference>
<dbReference type="GO" id="GO:0043720">
    <property type="term" value="F:3-keto-5-aminohexanoate cleavage activity"/>
    <property type="evidence" value="ECO:0007669"/>
    <property type="project" value="InterPro"/>
</dbReference>
<evidence type="ECO:0000256" key="4">
    <source>
        <dbReference type="ARBA" id="ARBA00022833"/>
    </source>
</evidence>